<proteinExistence type="predicted"/>
<sequence>KELLACQRVNQQQMRASHLHYAIHETELCEFYGKVSYNQ</sequence>
<name>A0A4Y2UCX0_ARAVE</name>
<evidence type="ECO:0000313" key="2">
    <source>
        <dbReference type="Proteomes" id="UP000499080"/>
    </source>
</evidence>
<dbReference type="EMBL" id="BGPR01035171">
    <property type="protein sequence ID" value="GBO09861.1"/>
    <property type="molecule type" value="Genomic_DNA"/>
</dbReference>
<comment type="caution">
    <text evidence="1">The sequence shown here is derived from an EMBL/GenBank/DDBJ whole genome shotgun (WGS) entry which is preliminary data.</text>
</comment>
<organism evidence="1 2">
    <name type="scientific">Araneus ventricosus</name>
    <name type="common">Orbweaver spider</name>
    <name type="synonym">Epeira ventricosa</name>
    <dbReference type="NCBI Taxonomy" id="182803"/>
    <lineage>
        <taxon>Eukaryota</taxon>
        <taxon>Metazoa</taxon>
        <taxon>Ecdysozoa</taxon>
        <taxon>Arthropoda</taxon>
        <taxon>Chelicerata</taxon>
        <taxon>Arachnida</taxon>
        <taxon>Araneae</taxon>
        <taxon>Araneomorphae</taxon>
        <taxon>Entelegynae</taxon>
        <taxon>Araneoidea</taxon>
        <taxon>Araneidae</taxon>
        <taxon>Araneus</taxon>
    </lineage>
</organism>
<protein>
    <submittedName>
        <fullName evidence="1">Uncharacterized protein</fullName>
    </submittedName>
</protein>
<gene>
    <name evidence="1" type="ORF">AVEN_182243-2_1</name>
</gene>
<dbReference type="Proteomes" id="UP000499080">
    <property type="component" value="Unassembled WGS sequence"/>
</dbReference>
<feature type="non-terminal residue" evidence="1">
    <location>
        <position position="1"/>
    </location>
</feature>
<accession>A0A4Y2UCX0</accession>
<reference evidence="1 2" key="1">
    <citation type="journal article" date="2019" name="Sci. Rep.">
        <title>Orb-weaving spider Araneus ventricosus genome elucidates the spidroin gene catalogue.</title>
        <authorList>
            <person name="Kono N."/>
            <person name="Nakamura H."/>
            <person name="Ohtoshi R."/>
            <person name="Moran D.A.P."/>
            <person name="Shinohara A."/>
            <person name="Yoshida Y."/>
            <person name="Fujiwara M."/>
            <person name="Mori M."/>
            <person name="Tomita M."/>
            <person name="Arakawa K."/>
        </authorList>
    </citation>
    <scope>NUCLEOTIDE SEQUENCE [LARGE SCALE GENOMIC DNA]</scope>
</reference>
<dbReference type="AlphaFoldDB" id="A0A4Y2UCX0"/>
<keyword evidence="2" id="KW-1185">Reference proteome</keyword>
<evidence type="ECO:0000313" key="1">
    <source>
        <dbReference type="EMBL" id="GBO09861.1"/>
    </source>
</evidence>